<evidence type="ECO:0000256" key="2">
    <source>
        <dbReference type="ARBA" id="ARBA00022741"/>
    </source>
</evidence>
<dbReference type="GO" id="GO:0016887">
    <property type="term" value="F:ATP hydrolysis activity"/>
    <property type="evidence" value="ECO:0007669"/>
    <property type="project" value="InterPro"/>
</dbReference>
<dbReference type="SMART" id="SM00382">
    <property type="entry name" value="AAA"/>
    <property type="match status" value="1"/>
</dbReference>
<keyword evidence="3" id="KW-0067">ATP-binding</keyword>
<dbReference type="Pfam" id="PF00004">
    <property type="entry name" value="AAA"/>
    <property type="match status" value="1"/>
</dbReference>
<feature type="non-terminal residue" evidence="5">
    <location>
        <position position="1"/>
    </location>
</feature>
<dbReference type="InterPro" id="IPR027417">
    <property type="entry name" value="P-loop_NTPase"/>
</dbReference>
<proteinExistence type="inferred from homology"/>
<feature type="domain" description="AAA+ ATPase" evidence="4">
    <location>
        <begin position="1"/>
        <end position="120"/>
    </location>
</feature>
<reference evidence="5" key="1">
    <citation type="submission" date="2019-11" db="EMBL/GenBank/DDBJ databases">
        <title>Microbial mats filling the niche in hypersaline microbial mats.</title>
        <authorList>
            <person name="Wong H.L."/>
            <person name="Macleod F.I."/>
            <person name="White R.A. III"/>
            <person name="Burns B.P."/>
        </authorList>
    </citation>
    <scope>NUCLEOTIDE SEQUENCE</scope>
    <source>
        <strain evidence="5">Bin_327</strain>
    </source>
</reference>
<protein>
    <submittedName>
        <fullName evidence="5">AAA family ATPase</fullName>
    </submittedName>
</protein>
<comment type="similarity">
    <text evidence="1">Belongs to the AAA ATPase family.</text>
</comment>
<keyword evidence="2" id="KW-0547">Nucleotide-binding</keyword>
<dbReference type="InterPro" id="IPR003959">
    <property type="entry name" value="ATPase_AAA_core"/>
</dbReference>
<evidence type="ECO:0000256" key="3">
    <source>
        <dbReference type="ARBA" id="ARBA00022840"/>
    </source>
</evidence>
<dbReference type="SUPFAM" id="SSF52540">
    <property type="entry name" value="P-loop containing nucleoside triphosphate hydrolases"/>
    <property type="match status" value="1"/>
</dbReference>
<sequence length="212" mass="24299">GTGKTLTARGFAGTIGRKIKQINVPEVLSKWWGETENNISRLFKKANESDSVLILDEADSLVHKRAIDQDRQHHNSHINVMLTEIERFNGILIMTTNFADNLDPALERRVDIKLEFPRPEPGERIRIWEELIPARLPLANDVNFEWLGGEFELSGGEIRNVIKNAARVAMSRNNPRVEFRDILDSIEMERLKSPEPSVNRIGFFRTDKEVKS</sequence>
<dbReference type="CDD" id="cd19481">
    <property type="entry name" value="RecA-like_protease"/>
    <property type="match status" value="1"/>
</dbReference>
<evidence type="ECO:0000259" key="4">
    <source>
        <dbReference type="SMART" id="SM00382"/>
    </source>
</evidence>
<dbReference type="InterPro" id="IPR003593">
    <property type="entry name" value="AAA+_ATPase"/>
</dbReference>
<dbReference type="EMBL" id="WJKJ01000290">
    <property type="protein sequence ID" value="MBD3365274.1"/>
    <property type="molecule type" value="Genomic_DNA"/>
</dbReference>
<evidence type="ECO:0000313" key="5">
    <source>
        <dbReference type="EMBL" id="MBD3365274.1"/>
    </source>
</evidence>
<dbReference type="Gene3D" id="3.40.50.300">
    <property type="entry name" value="P-loop containing nucleotide triphosphate hydrolases"/>
    <property type="match status" value="1"/>
</dbReference>
<evidence type="ECO:0000313" key="6">
    <source>
        <dbReference type="Proteomes" id="UP000630660"/>
    </source>
</evidence>
<organism evidence="5 6">
    <name type="scientific">candidate division WOR-3 bacterium</name>
    <dbReference type="NCBI Taxonomy" id="2052148"/>
    <lineage>
        <taxon>Bacteria</taxon>
        <taxon>Bacteria division WOR-3</taxon>
    </lineage>
</organism>
<comment type="caution">
    <text evidence="5">The sequence shown here is derived from an EMBL/GenBank/DDBJ whole genome shotgun (WGS) entry which is preliminary data.</text>
</comment>
<accession>A0A9D5KAQ0</accession>
<dbReference type="AlphaFoldDB" id="A0A9D5KAQ0"/>
<dbReference type="GO" id="GO:0005524">
    <property type="term" value="F:ATP binding"/>
    <property type="evidence" value="ECO:0007669"/>
    <property type="project" value="UniProtKB-KW"/>
</dbReference>
<evidence type="ECO:0000256" key="1">
    <source>
        <dbReference type="ARBA" id="ARBA00006914"/>
    </source>
</evidence>
<dbReference type="Gene3D" id="1.10.8.60">
    <property type="match status" value="1"/>
</dbReference>
<dbReference type="InterPro" id="IPR050221">
    <property type="entry name" value="26S_Proteasome_ATPase"/>
</dbReference>
<name>A0A9D5KAQ0_UNCW3</name>
<gene>
    <name evidence="5" type="ORF">GF359_08675</name>
</gene>
<dbReference type="Proteomes" id="UP000630660">
    <property type="component" value="Unassembled WGS sequence"/>
</dbReference>
<dbReference type="PANTHER" id="PTHR23073">
    <property type="entry name" value="26S PROTEASOME REGULATORY SUBUNIT"/>
    <property type="match status" value="1"/>
</dbReference>